<feature type="compositionally biased region" description="Basic and acidic residues" evidence="2">
    <location>
        <begin position="48"/>
        <end position="87"/>
    </location>
</feature>
<evidence type="ECO:0000313" key="4">
    <source>
        <dbReference type="Proteomes" id="UP000442535"/>
    </source>
</evidence>
<dbReference type="EMBL" id="VUMY01000019">
    <property type="protein sequence ID" value="MST50431.1"/>
    <property type="molecule type" value="Genomic_DNA"/>
</dbReference>
<organism evidence="3 4">
    <name type="scientific">Mobiluncus porci</name>
    <dbReference type="NCBI Taxonomy" id="2652278"/>
    <lineage>
        <taxon>Bacteria</taxon>
        <taxon>Bacillati</taxon>
        <taxon>Actinomycetota</taxon>
        <taxon>Actinomycetes</taxon>
        <taxon>Actinomycetales</taxon>
        <taxon>Actinomycetaceae</taxon>
        <taxon>Mobiluncus</taxon>
    </lineage>
</organism>
<comment type="caution">
    <text evidence="3">The sequence shown here is derived from an EMBL/GenBank/DDBJ whole genome shotgun (WGS) entry which is preliminary data.</text>
</comment>
<accession>A0A7K0K4N2</accession>
<reference evidence="3 4" key="1">
    <citation type="submission" date="2019-08" db="EMBL/GenBank/DDBJ databases">
        <title>In-depth cultivation of the pig gut microbiome towards novel bacterial diversity and tailored functional studies.</title>
        <authorList>
            <person name="Wylensek D."/>
            <person name="Hitch T.C.A."/>
            <person name="Clavel T."/>
        </authorList>
    </citation>
    <scope>NUCLEOTIDE SEQUENCE [LARGE SCALE GENOMIC DNA]</scope>
    <source>
        <strain evidence="3 4">RF-GAM-744-WT-7</strain>
    </source>
</reference>
<feature type="coiled-coil region" evidence="1">
    <location>
        <begin position="440"/>
        <end position="507"/>
    </location>
</feature>
<keyword evidence="4" id="KW-1185">Reference proteome</keyword>
<dbReference type="Proteomes" id="UP000442535">
    <property type="component" value="Unassembled WGS sequence"/>
</dbReference>
<dbReference type="InterPro" id="IPR007139">
    <property type="entry name" value="DUF349"/>
</dbReference>
<keyword evidence="1" id="KW-0175">Coiled coil</keyword>
<dbReference type="RefSeq" id="WP_154546093.1">
    <property type="nucleotide sequence ID" value="NZ_VUMY01000019.1"/>
</dbReference>
<protein>
    <submittedName>
        <fullName evidence="3">DUF349 domain-containing protein</fullName>
    </submittedName>
</protein>
<feature type="compositionally biased region" description="Basic and acidic residues" evidence="2">
    <location>
        <begin position="1"/>
        <end position="17"/>
    </location>
</feature>
<dbReference type="Pfam" id="PF03993">
    <property type="entry name" value="DUF349"/>
    <property type="match status" value="3"/>
</dbReference>
<dbReference type="AlphaFoldDB" id="A0A7K0K4N2"/>
<sequence>MTTAEEETKAATSEVEKPATSTAPEPVEAASFEVAPAVSGEAPGTEKASAEDKPLEKPEEKPEEPVQETPQRETEAATQEAAKETEPSARFSPVNLEDAQAAQAPIAPTEKLAMEEASKFGRIDEEGRVFVKDGEEEREVGQYPEGVPENPFALYVRRFLDLQAQVDLAGARMPSLKAGDIDATLKSLDTALESPMAVGDLAGLRSRVAKLHEQGKARKEALAKEREVAKAKALEARTKIVETAEKIAAQDPARTQWKQSGERLRGLLDSWKEAQRKGPHLDRATEDALWKRFSAARTSFDRHRKAFFSQLDAKRAEVKTKKEALIKRAEELSGSTDWSKTSQAYRDLMSEWKAAGRASRKEDDALWERFRAAQQGFFDARGEANAKTDSEEHENLAVKEKLLEQAKALLPIKDLDSAKAAFRNLLDKWDEAGRVPRGDMQRLENGLRSVEEAISKAEKDLWNKTNPETKARAEGLVGQLEEKIAEIEKEISEAKAAKQDTKNLEEDLAARKSWLDQARKTAAE</sequence>
<evidence type="ECO:0000256" key="2">
    <source>
        <dbReference type="SAM" id="MobiDB-lite"/>
    </source>
</evidence>
<feature type="region of interest" description="Disordered" evidence="2">
    <location>
        <begin position="1"/>
        <end position="111"/>
    </location>
</feature>
<proteinExistence type="predicted"/>
<evidence type="ECO:0000313" key="3">
    <source>
        <dbReference type="EMBL" id="MST50431.1"/>
    </source>
</evidence>
<name>A0A7K0K4N2_9ACTO</name>
<evidence type="ECO:0000256" key="1">
    <source>
        <dbReference type="SAM" id="Coils"/>
    </source>
</evidence>
<gene>
    <name evidence="3" type="ORF">FYJ63_09395</name>
</gene>